<dbReference type="EMBL" id="JAAAUY010001620">
    <property type="protein sequence ID" value="KAF9321518.1"/>
    <property type="molecule type" value="Genomic_DNA"/>
</dbReference>
<gene>
    <name evidence="1" type="ORF">BG006_002608</name>
</gene>
<keyword evidence="2" id="KW-1185">Reference proteome</keyword>
<dbReference type="AlphaFoldDB" id="A0A9P5S9Q0"/>
<evidence type="ECO:0000313" key="2">
    <source>
        <dbReference type="Proteomes" id="UP000696485"/>
    </source>
</evidence>
<proteinExistence type="predicted"/>
<comment type="caution">
    <text evidence="1">The sequence shown here is derived from an EMBL/GenBank/DDBJ whole genome shotgun (WGS) entry which is preliminary data.</text>
</comment>
<name>A0A9P5S9Q0_9FUNG</name>
<protein>
    <submittedName>
        <fullName evidence="1">Uncharacterized protein</fullName>
    </submittedName>
</protein>
<accession>A0A9P5S9Q0</accession>
<sequence>MPTLINTLLLFEHCSTSRYLTPLTRTRIRSPIYCDVVLSGQDELWFYRTFRMRKQQFDFIVNLIKYHSTFARRGRKPQMSVEIQLKFALHQLMHNSSLTSYDALSGTMDVAVGSTGHYTRRVTNALCAHVTEYNKWPSPEEKIVIKRNLGKGRFPNLIGAVNGTLIPIYKAPTHNRDALATRKGNYALGATAV</sequence>
<organism evidence="1 2">
    <name type="scientific">Podila minutissima</name>
    <dbReference type="NCBI Taxonomy" id="64525"/>
    <lineage>
        <taxon>Eukaryota</taxon>
        <taxon>Fungi</taxon>
        <taxon>Fungi incertae sedis</taxon>
        <taxon>Mucoromycota</taxon>
        <taxon>Mortierellomycotina</taxon>
        <taxon>Mortierellomycetes</taxon>
        <taxon>Mortierellales</taxon>
        <taxon>Mortierellaceae</taxon>
        <taxon>Podila</taxon>
    </lineage>
</organism>
<feature type="non-terminal residue" evidence="1">
    <location>
        <position position="193"/>
    </location>
</feature>
<reference evidence="1" key="1">
    <citation type="journal article" date="2020" name="Fungal Divers.">
        <title>Resolving the Mortierellaceae phylogeny through synthesis of multi-gene phylogenetics and phylogenomics.</title>
        <authorList>
            <person name="Vandepol N."/>
            <person name="Liber J."/>
            <person name="Desiro A."/>
            <person name="Na H."/>
            <person name="Kennedy M."/>
            <person name="Barry K."/>
            <person name="Grigoriev I.V."/>
            <person name="Miller A.N."/>
            <person name="O'Donnell K."/>
            <person name="Stajich J.E."/>
            <person name="Bonito G."/>
        </authorList>
    </citation>
    <scope>NUCLEOTIDE SEQUENCE</scope>
    <source>
        <strain evidence="1">NVP1</strain>
    </source>
</reference>
<evidence type="ECO:0000313" key="1">
    <source>
        <dbReference type="EMBL" id="KAF9321518.1"/>
    </source>
</evidence>
<dbReference type="Proteomes" id="UP000696485">
    <property type="component" value="Unassembled WGS sequence"/>
</dbReference>